<name>A0A9W9HSG3_9EURO</name>
<dbReference type="GO" id="GO:0004029">
    <property type="term" value="F:aldehyde dehydrogenase (NAD+) activity"/>
    <property type="evidence" value="ECO:0007669"/>
    <property type="project" value="TreeGrafter"/>
</dbReference>
<protein>
    <recommendedName>
        <fullName evidence="1">NAD-dependent epimerase/dehydratase domain-containing protein</fullName>
    </recommendedName>
</protein>
<dbReference type="PANTHER" id="PTHR48079:SF3">
    <property type="entry name" value="NAD-DEPENDENT EPIMERASE_DEHYDRATASE DOMAIN-CONTAINING PROTEIN"/>
    <property type="match status" value="1"/>
</dbReference>
<dbReference type="PANTHER" id="PTHR48079">
    <property type="entry name" value="PROTEIN YEEZ"/>
    <property type="match status" value="1"/>
</dbReference>
<gene>
    <name evidence="2" type="ORF">N7482_008068</name>
</gene>
<keyword evidence="3" id="KW-1185">Reference proteome</keyword>
<evidence type="ECO:0000313" key="2">
    <source>
        <dbReference type="EMBL" id="KAJ5156968.1"/>
    </source>
</evidence>
<reference evidence="2" key="2">
    <citation type="journal article" date="2023" name="IMA Fungus">
        <title>Comparative genomic study of the Penicillium genus elucidates a diverse pangenome and 15 lateral gene transfer events.</title>
        <authorList>
            <person name="Petersen C."/>
            <person name="Sorensen T."/>
            <person name="Nielsen M.R."/>
            <person name="Sondergaard T.E."/>
            <person name="Sorensen J.L."/>
            <person name="Fitzpatrick D.A."/>
            <person name="Frisvad J.C."/>
            <person name="Nielsen K.L."/>
        </authorList>
    </citation>
    <scope>NUCLEOTIDE SEQUENCE</scope>
    <source>
        <strain evidence="2">IBT 26290</strain>
    </source>
</reference>
<evidence type="ECO:0000313" key="3">
    <source>
        <dbReference type="Proteomes" id="UP001149163"/>
    </source>
</evidence>
<dbReference type="GeneID" id="81429368"/>
<dbReference type="OrthoDB" id="2735536at2759"/>
<dbReference type="RefSeq" id="XP_056539957.1">
    <property type="nucleotide sequence ID" value="XM_056690192.1"/>
</dbReference>
<dbReference type="Gene3D" id="3.40.50.720">
    <property type="entry name" value="NAD(P)-binding Rossmann-like Domain"/>
    <property type="match status" value="1"/>
</dbReference>
<dbReference type="GO" id="GO:0005737">
    <property type="term" value="C:cytoplasm"/>
    <property type="evidence" value="ECO:0007669"/>
    <property type="project" value="TreeGrafter"/>
</dbReference>
<dbReference type="EMBL" id="JAPQKN010000006">
    <property type="protein sequence ID" value="KAJ5156968.1"/>
    <property type="molecule type" value="Genomic_DNA"/>
</dbReference>
<dbReference type="AlphaFoldDB" id="A0A9W9HSG3"/>
<accession>A0A9W9HSG3</accession>
<dbReference type="Pfam" id="PF01370">
    <property type="entry name" value="Epimerase"/>
    <property type="match status" value="1"/>
</dbReference>
<sequence>MPKVLVIGATGYLGRQIAHQLVQVGHHTVYGMARTAAKATQLAKQEIIPVLCSDPENQPEPYLSIIRAKHIDVVLDVAGADGGSYKFLRDVAAIGDERIAAAQSRGVQGSKLGFIYCSGTWVHGSSSEPVNDLDIVGEGANTPPEELVAWRVDMETAVLQATGSLDVMILRPALLYGREGTIWSAYITPLFEAANEALQAVEIPLDAHSRPGLIHVDDTASAFVKAIEKVHLLPGTGVYPVFDLVTSQESMRDIFDALATTWGFKGTVELKGHGGDLFSKAMSTSFRGSSARAKHVLDWQPTRLNGFVQDMDIYAAAFQAEHLER</sequence>
<feature type="domain" description="NAD-dependent epimerase/dehydratase" evidence="1">
    <location>
        <begin position="4"/>
        <end position="231"/>
    </location>
</feature>
<dbReference type="SUPFAM" id="SSF51735">
    <property type="entry name" value="NAD(P)-binding Rossmann-fold domains"/>
    <property type="match status" value="1"/>
</dbReference>
<dbReference type="InterPro" id="IPR001509">
    <property type="entry name" value="Epimerase_deHydtase"/>
</dbReference>
<reference evidence="2" key="1">
    <citation type="submission" date="2022-11" db="EMBL/GenBank/DDBJ databases">
        <authorList>
            <person name="Petersen C."/>
        </authorList>
    </citation>
    <scope>NUCLEOTIDE SEQUENCE</scope>
    <source>
        <strain evidence="2">IBT 26290</strain>
    </source>
</reference>
<organism evidence="2 3">
    <name type="scientific">Penicillium canariense</name>
    <dbReference type="NCBI Taxonomy" id="189055"/>
    <lineage>
        <taxon>Eukaryota</taxon>
        <taxon>Fungi</taxon>
        <taxon>Dikarya</taxon>
        <taxon>Ascomycota</taxon>
        <taxon>Pezizomycotina</taxon>
        <taxon>Eurotiomycetes</taxon>
        <taxon>Eurotiomycetidae</taxon>
        <taxon>Eurotiales</taxon>
        <taxon>Aspergillaceae</taxon>
        <taxon>Penicillium</taxon>
    </lineage>
</organism>
<dbReference type="InterPro" id="IPR051783">
    <property type="entry name" value="NAD(P)-dependent_oxidoreduct"/>
</dbReference>
<proteinExistence type="predicted"/>
<evidence type="ECO:0000259" key="1">
    <source>
        <dbReference type="Pfam" id="PF01370"/>
    </source>
</evidence>
<dbReference type="InterPro" id="IPR036291">
    <property type="entry name" value="NAD(P)-bd_dom_sf"/>
</dbReference>
<dbReference type="Proteomes" id="UP001149163">
    <property type="component" value="Unassembled WGS sequence"/>
</dbReference>
<comment type="caution">
    <text evidence="2">The sequence shown here is derived from an EMBL/GenBank/DDBJ whole genome shotgun (WGS) entry which is preliminary data.</text>
</comment>